<evidence type="ECO:0000256" key="1">
    <source>
        <dbReference type="SAM" id="MobiDB-lite"/>
    </source>
</evidence>
<dbReference type="HOGENOM" id="CLU_002686_0_0_1"/>
<feature type="region of interest" description="Disordered" evidence="1">
    <location>
        <begin position="715"/>
        <end position="741"/>
    </location>
</feature>
<feature type="compositionally biased region" description="Polar residues" evidence="1">
    <location>
        <begin position="174"/>
        <end position="185"/>
    </location>
</feature>
<feature type="compositionally biased region" description="Basic and acidic residues" evidence="1">
    <location>
        <begin position="774"/>
        <end position="790"/>
    </location>
</feature>
<feature type="region of interest" description="Disordered" evidence="1">
    <location>
        <begin position="411"/>
        <end position="517"/>
    </location>
</feature>
<feature type="compositionally biased region" description="Polar residues" evidence="1">
    <location>
        <begin position="582"/>
        <end position="605"/>
    </location>
</feature>
<reference evidence="3" key="1">
    <citation type="journal article" date="2013" name="Genome Announc.">
        <title>Draft genome sequence of the basidiomycetous yeast-like fungus Pseudozyma hubeiensis SY62, which produces an abundant amount of the biosurfactant mannosylerythritol lipids.</title>
        <authorList>
            <person name="Konishi M."/>
            <person name="Hatada Y."/>
            <person name="Horiuchi J."/>
        </authorList>
    </citation>
    <scope>NUCLEOTIDE SEQUENCE [LARGE SCALE GENOMIC DNA]</scope>
    <source>
        <strain evidence="3">SY62</strain>
    </source>
</reference>
<evidence type="ECO:0000313" key="3">
    <source>
        <dbReference type="Proteomes" id="UP000014071"/>
    </source>
</evidence>
<protein>
    <submittedName>
        <fullName evidence="2">Uncharacterized protein</fullName>
    </submittedName>
</protein>
<feature type="compositionally biased region" description="Basic and acidic residues" evidence="1">
    <location>
        <begin position="461"/>
        <end position="493"/>
    </location>
</feature>
<name>R9P1D6_PSEHS</name>
<proteinExistence type="predicted"/>
<gene>
    <name evidence="2" type="ORF">PHSY_002552</name>
</gene>
<dbReference type="OrthoDB" id="296767at2759"/>
<feature type="compositionally biased region" description="Polar residues" evidence="1">
    <location>
        <begin position="1537"/>
        <end position="1547"/>
    </location>
</feature>
<dbReference type="PANTHER" id="PTHR37988:SF1">
    <property type="entry name" value="UPF0592 MEMBRANE PROTEIN C7D4.03C"/>
    <property type="match status" value="1"/>
</dbReference>
<feature type="region of interest" description="Disordered" evidence="1">
    <location>
        <begin position="171"/>
        <end position="195"/>
    </location>
</feature>
<feature type="compositionally biased region" description="Low complexity" evidence="1">
    <location>
        <begin position="212"/>
        <end position="230"/>
    </location>
</feature>
<sequence>MQHTPLPASLSASSMQQHASKRISSHDRREAATSGSVLSYASHLPASLGVGAQQAPARSLKERLGLSRNASSSSSASSLPRSQSSVGGLQFSNASASSFSTYIPTWAPQSQSSNPASHPPDRLSASSSTASIDLPSASIPSRNFLVPIGTTGARQKLSISSASQRRKLARSEDATWSTLSPQSQMPAGASGLNRSQSDLHNLSALDGSAVHGLSRSSSSGLLGSSSGSSSPLTPQSASHTVLTPAELVQQAAMQRLSSQRFMAPHQPRSVSENIVPARSSSNRPSLGPPASAQPIVEQQQSSSHLVPTSSTSDRRPEPLPMSSTPLAPRSAAVVVPDRTASSSIPNSDADRRPAPAIVNASVQPPADSRDLADDNSISSRPLTLAETYKRAMLERDAERARSAAARIDIAPSKVASAPSQASAPTLDLKLPSSSFFDDDDSTRTSTSTVTPQPPTSPATVRHRESDVSTTQHRLDGRTRGLREAPTPPRDDVNSSRIATLDKTTPPRSGSALPSLQKSYDEAMSIQSRIKSRSNDEPAYGGLFDSNIDPFATSATDDQLARSYLALRDEDEDAAERHGKATPKQNTTTPSASKKQAEQATKSSPLRSPAPDVGTPRTPPADKSFVQFSTPEEDRTTPKAELTSYDVTSPRRASQAVAHVEESAFTAETERPALLREVSLKTLRSPPNKLEASPGPHEEAALQAGAVAAAAVSPSVNAGTSPMASKPPSRTSPAVNGERTLHPIDETADAARWRRGQEALATFSPLQQSRFSEASTDRSDSRAPTRNERRYSGRASSVSSADGLGDDSNDGHLLPASAWHEVENALRRFRDKTSGVAADRGNLLRAVLLPFLALEAETITVDVVGSGIYVKGKARRALFFDWIRSLLLELQHVQTSADRGAILESIACIIESRNFSASILSADPEDEARFSSVFGHILSYAIGELNKKGVYQNTLIFSGRLLAVAFFRVNGVASKLLRALPVNRFALERVAREFEWQRKRPVDFDRFANRFPATLRQLCYKDSRQYLKMLDSESVAGSANGSDPQSAEDDRFLVCQPEVEVEMSGNWLRRWQSDDSELFFSFCRSYHRQLASLFASSKTLDSVSKYFFGGPGYAHLATCVHQKCLALVHRVILSVTTLSSQKNFNPAGETANVLSGSTAGKPRILEAANRRCTAIVVDIVRAPAGSNMIFAPMLGLHIKALIKRTSLYDVQGVFCLLDWLDGVISHMDTNEFISEGFIDVSFIITTIGMLLENADHALALMRTIAFCYANFGVLTATSENRVYFCEQILLKPSVFHKLFLSWSFTIRAYYLHLLVFRLARISDFPSPSDDPSGRTAVRVVRLFNQRLETLRKRHDVLSPETDSSSDGTKSEDGRSRKSGTSTFVSTIKRASTDGEASSEGSNDGRPRAEKIMGMTAVDPRASPSTKSSESKKASHSKTKSWLKAFRGAKDGKNGSHRAIQPFSPTSGRATSGVESDDDSKTIGSARTTPRTSFESASSDTLSDVSTLAGSVRGGKSKSGSGFEFDIKEQQKQQQQQQGARSSSQATHSPTHDAGVAADTMFDLQSGHAQQPPTPGRTPMSPRISKAFSRRASMLPGPASELVAEAEAQQVPPVPDLPTEHMGLGLSGVNGGGPDAPRAAEVYDDTLHIYAVQSLREYEQTVQEHDEFFASVPRDQSTQVPRLPVNWPAMWSSTGE</sequence>
<organism evidence="2 3">
    <name type="scientific">Pseudozyma hubeiensis (strain SY62)</name>
    <name type="common">Yeast</name>
    <dbReference type="NCBI Taxonomy" id="1305764"/>
    <lineage>
        <taxon>Eukaryota</taxon>
        <taxon>Fungi</taxon>
        <taxon>Dikarya</taxon>
        <taxon>Basidiomycota</taxon>
        <taxon>Ustilaginomycotina</taxon>
        <taxon>Ustilaginomycetes</taxon>
        <taxon>Ustilaginales</taxon>
        <taxon>Ustilaginaceae</taxon>
        <taxon>Pseudozyma</taxon>
    </lineage>
</organism>
<dbReference type="STRING" id="1305764.R9P1D6"/>
<feature type="region of interest" description="Disordered" evidence="1">
    <location>
        <begin position="761"/>
        <end position="808"/>
    </location>
</feature>
<feature type="compositionally biased region" description="Polar residues" evidence="1">
    <location>
        <begin position="1461"/>
        <end position="1472"/>
    </location>
</feature>
<feature type="region of interest" description="Disordered" evidence="1">
    <location>
        <begin position="1353"/>
        <end position="1581"/>
    </location>
</feature>
<feature type="region of interest" description="Disordered" evidence="1">
    <location>
        <begin position="108"/>
        <end position="131"/>
    </location>
</feature>
<feature type="compositionally biased region" description="Polar residues" evidence="1">
    <location>
        <begin position="763"/>
        <end position="773"/>
    </location>
</feature>
<dbReference type="PANTHER" id="PTHR37988">
    <property type="entry name" value="UPF0592 MEMBRANE PROTEIN C7D4.03C"/>
    <property type="match status" value="1"/>
</dbReference>
<dbReference type="Proteomes" id="UP000014071">
    <property type="component" value="Unassembled WGS sequence"/>
</dbReference>
<dbReference type="eggNOG" id="ENOG502R8B9">
    <property type="taxonomic scope" value="Eukaryota"/>
</dbReference>
<feature type="region of interest" description="Disordered" evidence="1">
    <location>
        <begin position="53"/>
        <end position="87"/>
    </location>
</feature>
<feature type="region of interest" description="Disordered" evidence="1">
    <location>
        <begin position="260"/>
        <end position="378"/>
    </location>
</feature>
<evidence type="ECO:0000313" key="2">
    <source>
        <dbReference type="EMBL" id="GAC94979.1"/>
    </source>
</evidence>
<feature type="region of interest" description="Disordered" evidence="1">
    <location>
        <begin position="210"/>
        <end position="239"/>
    </location>
</feature>
<feature type="compositionally biased region" description="Polar residues" evidence="1">
    <location>
        <begin position="494"/>
        <end position="517"/>
    </location>
</feature>
<feature type="compositionally biased region" description="Polar residues" evidence="1">
    <location>
        <begin position="1377"/>
        <end position="1400"/>
    </location>
</feature>
<feature type="compositionally biased region" description="Polar residues" evidence="1">
    <location>
        <begin position="1480"/>
        <end position="1507"/>
    </location>
</feature>
<feature type="region of interest" description="Disordered" evidence="1">
    <location>
        <begin position="570"/>
        <end position="653"/>
    </location>
</feature>
<dbReference type="EMBL" id="DF238787">
    <property type="protein sequence ID" value="GAC94979.1"/>
    <property type="molecule type" value="Genomic_DNA"/>
</dbReference>
<feature type="region of interest" description="Disordered" evidence="1">
    <location>
        <begin position="677"/>
        <end position="697"/>
    </location>
</feature>
<feature type="compositionally biased region" description="Low complexity" evidence="1">
    <location>
        <begin position="301"/>
        <end position="311"/>
    </location>
</feature>
<feature type="compositionally biased region" description="Polar residues" evidence="1">
    <location>
        <begin position="268"/>
        <end position="284"/>
    </location>
</feature>
<dbReference type="RefSeq" id="XP_012188566.1">
    <property type="nucleotide sequence ID" value="XM_012333176.1"/>
</dbReference>
<feature type="compositionally biased region" description="Low complexity" evidence="1">
    <location>
        <begin position="66"/>
        <end position="85"/>
    </location>
</feature>
<accession>R9P1D6</accession>
<dbReference type="Pfam" id="PF08578">
    <property type="entry name" value="DUF1765"/>
    <property type="match status" value="1"/>
</dbReference>
<dbReference type="InterPro" id="IPR013887">
    <property type="entry name" value="UPF0592"/>
</dbReference>
<keyword evidence="3" id="KW-1185">Reference proteome</keyword>
<feature type="compositionally biased region" description="Polar residues" evidence="1">
    <location>
        <begin position="715"/>
        <end position="733"/>
    </location>
</feature>
<feature type="region of interest" description="Disordered" evidence="1">
    <location>
        <begin position="1"/>
        <end position="36"/>
    </location>
</feature>
<dbReference type="GeneID" id="24107845"/>